<comment type="caution">
    <text evidence="2">The sequence shown here is derived from an EMBL/GenBank/DDBJ whole genome shotgun (WGS) entry which is preliminary data.</text>
</comment>
<protein>
    <recommendedName>
        <fullName evidence="1">Type IV pilin Tt1218-like domain-containing protein</fullName>
    </recommendedName>
</protein>
<dbReference type="NCBIfam" id="TIGR02523">
    <property type="entry name" value="type_IV_pilV"/>
    <property type="match status" value="1"/>
</dbReference>
<evidence type="ECO:0000313" key="3">
    <source>
        <dbReference type="Proteomes" id="UP000623842"/>
    </source>
</evidence>
<reference evidence="2" key="1">
    <citation type="journal article" date="2014" name="Int. J. Syst. Evol. Microbiol.">
        <title>Complete genome sequence of Corynebacterium casei LMG S-19264T (=DSM 44701T), isolated from a smear-ripened cheese.</title>
        <authorList>
            <consortium name="US DOE Joint Genome Institute (JGI-PGF)"/>
            <person name="Walter F."/>
            <person name="Albersmeier A."/>
            <person name="Kalinowski J."/>
            <person name="Ruckert C."/>
        </authorList>
    </citation>
    <scope>NUCLEOTIDE SEQUENCE</scope>
    <source>
        <strain evidence="2">KCTC 42731</strain>
    </source>
</reference>
<sequence length="170" mass="18127">MTFIEVLVALFLLIVGVLGAMAMQATVKKSSFDAMQRSLASALAQDMIERMRSNDPDSLATYARTDYGVALDALPANRCNTFASPCTAAQMAANDMYEWELALIGANVVQGGQNRGGLIGARGCVAHANNAIQVVVSWQGRQETVDAQKVNACGTAGNKRRQVVVEAFIN</sequence>
<dbReference type="AlphaFoldDB" id="A0A919BQ59"/>
<evidence type="ECO:0000259" key="1">
    <source>
        <dbReference type="Pfam" id="PF22150"/>
    </source>
</evidence>
<reference evidence="2" key="2">
    <citation type="submission" date="2020-09" db="EMBL/GenBank/DDBJ databases">
        <authorList>
            <person name="Sun Q."/>
            <person name="Kim S."/>
        </authorList>
    </citation>
    <scope>NUCLEOTIDE SEQUENCE</scope>
    <source>
        <strain evidence="2">KCTC 42731</strain>
    </source>
</reference>
<dbReference type="InterPro" id="IPR013362">
    <property type="entry name" value="Pilus_4_PilV"/>
</dbReference>
<name>A0A919BQ59_9GAMM</name>
<dbReference type="Proteomes" id="UP000623842">
    <property type="component" value="Unassembled WGS sequence"/>
</dbReference>
<dbReference type="InterPro" id="IPR054402">
    <property type="entry name" value="Tt1218-like_dom"/>
</dbReference>
<dbReference type="Pfam" id="PF22150">
    <property type="entry name" value="Tt1218-like"/>
    <property type="match status" value="1"/>
</dbReference>
<keyword evidence="3" id="KW-1185">Reference proteome</keyword>
<feature type="domain" description="Type IV pilin Tt1218-like" evidence="1">
    <location>
        <begin position="22"/>
        <end position="96"/>
    </location>
</feature>
<dbReference type="EMBL" id="BNCK01000009">
    <property type="protein sequence ID" value="GHG02481.1"/>
    <property type="molecule type" value="Genomic_DNA"/>
</dbReference>
<proteinExistence type="predicted"/>
<accession>A0A919BQ59</accession>
<gene>
    <name evidence="2" type="ORF">GCM10017161_34190</name>
</gene>
<evidence type="ECO:0000313" key="2">
    <source>
        <dbReference type="EMBL" id="GHG02481.1"/>
    </source>
</evidence>
<organism evidence="2 3">
    <name type="scientific">Thalassotalea marina</name>
    <dbReference type="NCBI Taxonomy" id="1673741"/>
    <lineage>
        <taxon>Bacteria</taxon>
        <taxon>Pseudomonadati</taxon>
        <taxon>Pseudomonadota</taxon>
        <taxon>Gammaproteobacteria</taxon>
        <taxon>Alteromonadales</taxon>
        <taxon>Colwelliaceae</taxon>
        <taxon>Thalassotalea</taxon>
    </lineage>
</organism>